<proteinExistence type="predicted"/>
<dbReference type="STRING" id="401053.AciPR4_1363"/>
<dbReference type="InterPro" id="IPR036770">
    <property type="entry name" value="Ankyrin_rpt-contain_sf"/>
</dbReference>
<reference evidence="2 3" key="1">
    <citation type="journal article" date="2012" name="Stand. Genomic Sci.">
        <title>Complete genome sequence of Terriglobus saanensis type strain SP1PR4(T), an Acidobacteria from tundra soil.</title>
        <authorList>
            <person name="Rawat S.R."/>
            <person name="Mannisto M.K."/>
            <person name="Starovoytov V."/>
            <person name="Goodwin L."/>
            <person name="Nolan M."/>
            <person name="Hauser L."/>
            <person name="Land M."/>
            <person name="Davenport K.W."/>
            <person name="Woyke T."/>
            <person name="Haggblom M.M."/>
        </authorList>
    </citation>
    <scope>NUCLEOTIDE SEQUENCE</scope>
    <source>
        <strain evidence="3">ATCC BAA-1853 / DSM 23119 / SP1PR4</strain>
    </source>
</reference>
<sequence length="422" mass="47429">MSHRHLPVRPNLDQLKQQAKDLLRQIRSQDPAALEDFKQHYSGKVSPSDARLSDAQLILARSYDAPSWPRLVLACKLIDGIWLDDLELVRKILLKHPRLLHEEALVRKNSNWGPPMSYAANLGRDRIIEMLNAMGARDHEGALERATLQSQIGTARKLHAMMHSPRLRPDVLDGPAYTLSVSGTALLFELGARVEDDQGKSLAPVATVLETDSRKPEAKHRILEMYVQHGLKLPDTPTMALHRGRIDLLEEHLRRDPQMLRRTFRFEEIYPPELGCHDEVLATHGTPLAGATLLHMCVDYDEMEIARWLLDRGMPVDVKASVDADGFGGHTALFATVVSQPNLWMNRSGRPATAPVTQLLLDHGADANVRASLRKQLHPGYGEEILREFRDVTPLSYGESFQRKEFVNEAALRLIVEHGGHA</sequence>
<dbReference type="EMBL" id="CP002467">
    <property type="protein sequence ID" value="ADV82187.1"/>
    <property type="molecule type" value="Genomic_DNA"/>
</dbReference>
<dbReference type="Pfam" id="PF00023">
    <property type="entry name" value="Ank"/>
    <property type="match status" value="1"/>
</dbReference>
<dbReference type="Gene3D" id="1.25.40.20">
    <property type="entry name" value="Ankyrin repeat-containing domain"/>
    <property type="match status" value="1"/>
</dbReference>
<evidence type="ECO:0000313" key="3">
    <source>
        <dbReference type="Proteomes" id="UP000006844"/>
    </source>
</evidence>
<dbReference type="SUPFAM" id="SSF48403">
    <property type="entry name" value="Ankyrin repeat"/>
    <property type="match status" value="1"/>
</dbReference>
<dbReference type="OrthoDB" id="107775at2"/>
<dbReference type="HOGENOM" id="CLU_643654_0_0_0"/>
<organism evidence="2 3">
    <name type="scientific">Terriglobus saanensis (strain ATCC BAA-1853 / DSM 23119 / SP1PR4)</name>
    <dbReference type="NCBI Taxonomy" id="401053"/>
    <lineage>
        <taxon>Bacteria</taxon>
        <taxon>Pseudomonadati</taxon>
        <taxon>Acidobacteriota</taxon>
        <taxon>Terriglobia</taxon>
        <taxon>Terriglobales</taxon>
        <taxon>Acidobacteriaceae</taxon>
        <taxon>Terriglobus</taxon>
    </lineage>
</organism>
<dbReference type="eggNOG" id="COG0666">
    <property type="taxonomic scope" value="Bacteria"/>
</dbReference>
<feature type="repeat" description="ANK" evidence="1">
    <location>
        <begin position="289"/>
        <end position="321"/>
    </location>
</feature>
<keyword evidence="3" id="KW-1185">Reference proteome</keyword>
<dbReference type="PROSITE" id="PS50088">
    <property type="entry name" value="ANK_REPEAT"/>
    <property type="match status" value="1"/>
</dbReference>
<protein>
    <submittedName>
        <fullName evidence="2">Ankyrin</fullName>
    </submittedName>
</protein>
<dbReference type="InterPro" id="IPR002110">
    <property type="entry name" value="Ankyrin_rpt"/>
</dbReference>
<keyword evidence="1" id="KW-0040">ANK repeat</keyword>
<dbReference type="AlphaFoldDB" id="E8V032"/>
<evidence type="ECO:0000313" key="2">
    <source>
        <dbReference type="EMBL" id="ADV82187.1"/>
    </source>
</evidence>
<dbReference type="SMART" id="SM00248">
    <property type="entry name" value="ANK"/>
    <property type="match status" value="2"/>
</dbReference>
<name>E8V032_TERSS</name>
<accession>E8V032</accession>
<gene>
    <name evidence="2" type="ordered locus">AciPR4_1363</name>
</gene>
<dbReference type="KEGG" id="tsa:AciPR4_1363"/>
<dbReference type="Proteomes" id="UP000006844">
    <property type="component" value="Chromosome"/>
</dbReference>
<evidence type="ECO:0000256" key="1">
    <source>
        <dbReference type="PROSITE-ProRule" id="PRU00023"/>
    </source>
</evidence>